<feature type="transmembrane region" description="Helical" evidence="1">
    <location>
        <begin position="111"/>
        <end position="131"/>
    </location>
</feature>
<evidence type="ECO:0000256" key="1">
    <source>
        <dbReference type="SAM" id="Phobius"/>
    </source>
</evidence>
<name>A0AAN6GB46_9BASI</name>
<comment type="caution">
    <text evidence="2">The sequence shown here is derived from an EMBL/GenBank/DDBJ whole genome shotgun (WGS) entry which is preliminary data.</text>
</comment>
<dbReference type="EMBL" id="JAPDMQ010000174">
    <property type="protein sequence ID" value="KAK0531868.1"/>
    <property type="molecule type" value="Genomic_DNA"/>
</dbReference>
<evidence type="ECO:0000313" key="2">
    <source>
        <dbReference type="EMBL" id="KAK0531868.1"/>
    </source>
</evidence>
<proteinExistence type="predicted"/>
<reference evidence="2" key="1">
    <citation type="journal article" date="2023" name="PhytoFront">
        <title>Draft Genome Resources of Seven Strains of Tilletia horrida, Causal Agent of Kernel Smut of Rice.</title>
        <authorList>
            <person name="Khanal S."/>
            <person name="Antony Babu S."/>
            <person name="Zhou X.G."/>
        </authorList>
    </citation>
    <scope>NUCLEOTIDE SEQUENCE</scope>
    <source>
        <strain evidence="2">TX3</strain>
    </source>
</reference>
<evidence type="ECO:0000313" key="3">
    <source>
        <dbReference type="Proteomes" id="UP001176521"/>
    </source>
</evidence>
<sequence length="212" mass="22021">MAQSLQTPFAIATGLGLASSSYFFLGNLGLVTCGVIRFTTSPSLRADLNIPPDSAVSLWAAMYEHGAAQFAPASLLSALALYTASVQVLGGGSGSATTTHRLLGTHAHTQLVSRLFLSASLLSLTILPYTLLVMMPNIKPLIATRDRIRAARKRSGSGSGSDAPNAPLTSVLNAQEGEQALGRIGVWKVQNLGRMAIGATVWALAAVATFLA</sequence>
<evidence type="ECO:0008006" key="4">
    <source>
        <dbReference type="Google" id="ProtNLM"/>
    </source>
</evidence>
<dbReference type="Proteomes" id="UP001176521">
    <property type="component" value="Unassembled WGS sequence"/>
</dbReference>
<dbReference type="Pfam" id="PF08592">
    <property type="entry name" value="Anthrone_oxy"/>
    <property type="match status" value="1"/>
</dbReference>
<organism evidence="2 3">
    <name type="scientific">Tilletia horrida</name>
    <dbReference type="NCBI Taxonomy" id="155126"/>
    <lineage>
        <taxon>Eukaryota</taxon>
        <taxon>Fungi</taxon>
        <taxon>Dikarya</taxon>
        <taxon>Basidiomycota</taxon>
        <taxon>Ustilaginomycotina</taxon>
        <taxon>Exobasidiomycetes</taxon>
        <taxon>Tilletiales</taxon>
        <taxon>Tilletiaceae</taxon>
        <taxon>Tilletia</taxon>
    </lineage>
</organism>
<feature type="transmembrane region" description="Helical" evidence="1">
    <location>
        <begin position="20"/>
        <end position="39"/>
    </location>
</feature>
<keyword evidence="1" id="KW-0812">Transmembrane</keyword>
<keyword evidence="1" id="KW-1133">Transmembrane helix</keyword>
<protein>
    <recommendedName>
        <fullName evidence="4">DUF1772-domain-containing protein</fullName>
    </recommendedName>
</protein>
<dbReference type="AlphaFoldDB" id="A0AAN6GB46"/>
<accession>A0AAN6GB46</accession>
<keyword evidence="1" id="KW-0472">Membrane</keyword>
<keyword evidence="3" id="KW-1185">Reference proteome</keyword>
<dbReference type="InterPro" id="IPR013901">
    <property type="entry name" value="Anthrone_oxy"/>
</dbReference>
<gene>
    <name evidence="2" type="ORF">OC842_003484</name>
</gene>